<dbReference type="OrthoDB" id="1652387at2"/>
<evidence type="ECO:0000313" key="2">
    <source>
        <dbReference type="Proteomes" id="UP000530514"/>
    </source>
</evidence>
<comment type="caution">
    <text evidence="1">The sequence shown here is derived from an EMBL/GenBank/DDBJ whole genome shotgun (WGS) entry which is preliminary data.</text>
</comment>
<dbReference type="NCBIfam" id="TIGR04129">
    <property type="entry name" value="CxxH_BA5709"/>
    <property type="match status" value="1"/>
</dbReference>
<dbReference type="EMBL" id="JACEIP010000003">
    <property type="protein sequence ID" value="MBA4541910.1"/>
    <property type="molecule type" value="Genomic_DNA"/>
</dbReference>
<dbReference type="RefSeq" id="WP_033100465.1">
    <property type="nucleotide sequence ID" value="NZ_JACEIP010000003.1"/>
</dbReference>
<sequence length="60" mass="6970">MNTEHVWYACNEHIDIILDEIVDDTSLAPEMELYRGDDNEAKCGWCGNRPAYRLWVNPGE</sequence>
<reference evidence="1 2" key="1">
    <citation type="submission" date="2020-07" db="EMBL/GenBank/DDBJ databases">
        <authorList>
            <person name="Feng H."/>
        </authorList>
    </citation>
    <scope>NUCLEOTIDE SEQUENCE [LARGE SCALE GENOMIC DNA]</scope>
    <source>
        <strain evidence="2">s-11</strain>
    </source>
</reference>
<dbReference type="AlphaFoldDB" id="A0A7W1X8B2"/>
<dbReference type="Pfam" id="PF14116">
    <property type="entry name" value="YyzF"/>
    <property type="match status" value="1"/>
</dbReference>
<protein>
    <submittedName>
        <fullName evidence="1">CxxH/CxxC protein</fullName>
    </submittedName>
</protein>
<name>A0A7W1X8B2_9BACL</name>
<gene>
    <name evidence="1" type="ORF">H1164_03205</name>
</gene>
<accession>A0A7W1X8B2</accession>
<proteinExistence type="predicted"/>
<dbReference type="Proteomes" id="UP000530514">
    <property type="component" value="Unassembled WGS sequence"/>
</dbReference>
<evidence type="ECO:0000313" key="1">
    <source>
        <dbReference type="EMBL" id="MBA4541910.1"/>
    </source>
</evidence>
<organism evidence="1 2">
    <name type="scientific">Thermoactinomyces daqus</name>
    <dbReference type="NCBI Taxonomy" id="1329516"/>
    <lineage>
        <taxon>Bacteria</taxon>
        <taxon>Bacillati</taxon>
        <taxon>Bacillota</taxon>
        <taxon>Bacilli</taxon>
        <taxon>Bacillales</taxon>
        <taxon>Thermoactinomycetaceae</taxon>
        <taxon>Thermoactinomyces</taxon>
    </lineage>
</organism>
<keyword evidence="2" id="KW-1185">Reference proteome</keyword>
<dbReference type="InterPro" id="IPR025626">
    <property type="entry name" value="YyzF"/>
</dbReference>